<accession>A0A0F9L7H9</accession>
<feature type="transmembrane region" description="Helical" evidence="1">
    <location>
        <begin position="38"/>
        <end position="59"/>
    </location>
</feature>
<dbReference type="AlphaFoldDB" id="A0A0F9L7H9"/>
<keyword evidence="1" id="KW-1133">Transmembrane helix</keyword>
<evidence type="ECO:0000313" key="2">
    <source>
        <dbReference type="EMBL" id="KKM83321.1"/>
    </source>
</evidence>
<comment type="caution">
    <text evidence="2">The sequence shown here is derived from an EMBL/GenBank/DDBJ whole genome shotgun (WGS) entry which is preliminary data.</text>
</comment>
<reference evidence="2" key="1">
    <citation type="journal article" date="2015" name="Nature">
        <title>Complex archaea that bridge the gap between prokaryotes and eukaryotes.</title>
        <authorList>
            <person name="Spang A."/>
            <person name="Saw J.H."/>
            <person name="Jorgensen S.L."/>
            <person name="Zaremba-Niedzwiedzka K."/>
            <person name="Martijn J."/>
            <person name="Lind A.E."/>
            <person name="van Eijk R."/>
            <person name="Schleper C."/>
            <person name="Guy L."/>
            <person name="Ettema T.J."/>
        </authorList>
    </citation>
    <scope>NUCLEOTIDE SEQUENCE</scope>
</reference>
<dbReference type="EMBL" id="LAZR01007731">
    <property type="protein sequence ID" value="KKM83321.1"/>
    <property type="molecule type" value="Genomic_DNA"/>
</dbReference>
<proteinExistence type="predicted"/>
<evidence type="ECO:0000256" key="1">
    <source>
        <dbReference type="SAM" id="Phobius"/>
    </source>
</evidence>
<gene>
    <name evidence="2" type="ORF">LCGC14_1310550</name>
</gene>
<name>A0A0F9L7H9_9ZZZZ</name>
<keyword evidence="1" id="KW-0472">Membrane</keyword>
<organism evidence="2">
    <name type="scientific">marine sediment metagenome</name>
    <dbReference type="NCBI Taxonomy" id="412755"/>
    <lineage>
        <taxon>unclassified sequences</taxon>
        <taxon>metagenomes</taxon>
        <taxon>ecological metagenomes</taxon>
    </lineage>
</organism>
<sequence length="90" mass="10128">MIHIRYILNRALDILGHDEALKEFWVYQGAVPSVEDAVVIYGSVFQVAGVMWMIGAPMYDKDTLAKIPLGRRDGDLHVVAISLKYLKDLP</sequence>
<protein>
    <submittedName>
        <fullName evidence="2">Uncharacterized protein</fullName>
    </submittedName>
</protein>
<keyword evidence="1" id="KW-0812">Transmembrane</keyword>